<accession>A0AAV7L5F5</accession>
<dbReference type="Proteomes" id="UP001066276">
    <property type="component" value="Chromosome 11"/>
</dbReference>
<name>A0AAV7L5F5_PLEWA</name>
<dbReference type="AlphaFoldDB" id="A0AAV7L5F5"/>
<feature type="non-terminal residue" evidence="1">
    <location>
        <position position="49"/>
    </location>
</feature>
<organism evidence="1 2">
    <name type="scientific">Pleurodeles waltl</name>
    <name type="common">Iberian ribbed newt</name>
    <dbReference type="NCBI Taxonomy" id="8319"/>
    <lineage>
        <taxon>Eukaryota</taxon>
        <taxon>Metazoa</taxon>
        <taxon>Chordata</taxon>
        <taxon>Craniata</taxon>
        <taxon>Vertebrata</taxon>
        <taxon>Euteleostomi</taxon>
        <taxon>Amphibia</taxon>
        <taxon>Batrachia</taxon>
        <taxon>Caudata</taxon>
        <taxon>Salamandroidea</taxon>
        <taxon>Salamandridae</taxon>
        <taxon>Pleurodelinae</taxon>
        <taxon>Pleurodeles</taxon>
    </lineage>
</organism>
<evidence type="ECO:0000313" key="1">
    <source>
        <dbReference type="EMBL" id="KAJ1086916.1"/>
    </source>
</evidence>
<feature type="non-terminal residue" evidence="1">
    <location>
        <position position="1"/>
    </location>
</feature>
<reference evidence="1" key="1">
    <citation type="journal article" date="2022" name="bioRxiv">
        <title>Sequencing and chromosome-scale assembly of the giantPleurodeles waltlgenome.</title>
        <authorList>
            <person name="Brown T."/>
            <person name="Elewa A."/>
            <person name="Iarovenko S."/>
            <person name="Subramanian E."/>
            <person name="Araus A.J."/>
            <person name="Petzold A."/>
            <person name="Susuki M."/>
            <person name="Suzuki K.-i.T."/>
            <person name="Hayashi T."/>
            <person name="Toyoda A."/>
            <person name="Oliveira C."/>
            <person name="Osipova E."/>
            <person name="Leigh N.D."/>
            <person name="Simon A."/>
            <person name="Yun M.H."/>
        </authorList>
    </citation>
    <scope>NUCLEOTIDE SEQUENCE</scope>
    <source>
        <strain evidence="1">20211129_DDA</strain>
        <tissue evidence="1">Liver</tissue>
    </source>
</reference>
<evidence type="ECO:0000313" key="2">
    <source>
        <dbReference type="Proteomes" id="UP001066276"/>
    </source>
</evidence>
<gene>
    <name evidence="1" type="ORF">NDU88_000111</name>
</gene>
<keyword evidence="2" id="KW-1185">Reference proteome</keyword>
<dbReference type="EMBL" id="JANPWB010000015">
    <property type="protein sequence ID" value="KAJ1086916.1"/>
    <property type="molecule type" value="Genomic_DNA"/>
</dbReference>
<comment type="caution">
    <text evidence="1">The sequence shown here is derived from an EMBL/GenBank/DDBJ whole genome shotgun (WGS) entry which is preliminary data.</text>
</comment>
<sequence length="49" mass="5466">PGGLLPPPPARSWWAPTPALWLLSRPPRSGWAPAPTSWLLPRPVHLQPW</sequence>
<proteinExistence type="predicted"/>
<protein>
    <submittedName>
        <fullName evidence="1">Uncharacterized protein</fullName>
    </submittedName>
</protein>